<proteinExistence type="inferred from homology"/>
<comment type="function">
    <text evidence="6">Catalyzes the 2'-O-methylation of the ribose of cytidine 1402 (C1402) in 16S rRNA.</text>
</comment>
<dbReference type="PANTHER" id="PTHR46111">
    <property type="entry name" value="RIBOSOMAL RNA SMALL SUBUNIT METHYLTRANSFERASE I"/>
    <property type="match status" value="1"/>
</dbReference>
<dbReference type="InterPro" id="IPR008189">
    <property type="entry name" value="rRNA_ssu_MeTfrase_I"/>
</dbReference>
<dbReference type="Gene3D" id="3.30.950.10">
    <property type="entry name" value="Methyltransferase, Cobalt-precorrin-4 Transmethylase, Domain 2"/>
    <property type="match status" value="1"/>
</dbReference>
<dbReference type="InterPro" id="IPR014777">
    <property type="entry name" value="4pyrrole_Mease_sub1"/>
</dbReference>
<evidence type="ECO:0000256" key="2">
    <source>
        <dbReference type="ARBA" id="ARBA00022552"/>
    </source>
</evidence>
<comment type="similarity">
    <text evidence="6">Belongs to the methyltransferase superfamily. RsmI family.</text>
</comment>
<dbReference type="RefSeq" id="WP_316414251.1">
    <property type="nucleotide sequence ID" value="NZ_AP027080.1"/>
</dbReference>
<reference evidence="9" key="1">
    <citation type="journal article" date="2023" name="Int. J. Syst. Evol. Microbiol.">
        <title>Mesoterricola silvestris gen. nov., sp. nov., Mesoterricola sediminis sp. nov., Geothrix oryzae sp. nov., Geothrix edaphica sp. nov., Geothrix rubra sp. nov., and Geothrix limicola sp. nov., six novel members of Acidobacteriota isolated from soils.</title>
        <authorList>
            <person name="Itoh H."/>
            <person name="Sugisawa Y."/>
            <person name="Mise K."/>
            <person name="Xu Z."/>
            <person name="Kuniyasu M."/>
            <person name="Ushijima N."/>
            <person name="Kawano K."/>
            <person name="Kobayashi E."/>
            <person name="Shiratori Y."/>
            <person name="Masuda Y."/>
            <person name="Senoo K."/>
        </authorList>
    </citation>
    <scope>NUCLEOTIDE SEQUENCE [LARGE SCALE GENOMIC DNA]</scope>
    <source>
        <strain evidence="9">W79</strain>
    </source>
</reference>
<dbReference type="SUPFAM" id="SSF53790">
    <property type="entry name" value="Tetrapyrrole methylase"/>
    <property type="match status" value="1"/>
</dbReference>
<dbReference type="NCBIfam" id="TIGR00096">
    <property type="entry name" value="16S rRNA (cytidine(1402)-2'-O)-methyltransferase"/>
    <property type="match status" value="1"/>
</dbReference>
<name>A0AA48K8I5_9BACT</name>
<evidence type="ECO:0000256" key="3">
    <source>
        <dbReference type="ARBA" id="ARBA00022603"/>
    </source>
</evidence>
<accession>A0AA48K8I5</accession>
<dbReference type="Gene3D" id="3.40.1010.10">
    <property type="entry name" value="Cobalt-precorrin-4 Transmethylase, Domain 1"/>
    <property type="match status" value="1"/>
</dbReference>
<dbReference type="GO" id="GO:0005737">
    <property type="term" value="C:cytoplasm"/>
    <property type="evidence" value="ECO:0007669"/>
    <property type="project" value="UniProtKB-SubCell"/>
</dbReference>
<dbReference type="PROSITE" id="PS01296">
    <property type="entry name" value="RSMI"/>
    <property type="match status" value="1"/>
</dbReference>
<sequence length="284" mass="30703">MAGHLILVPTPLGNLGDLTERGREALSQCDLVACEDTRRTGGLLAHLGIEKPLARFDDHAPLEARERVALALAGGRTVAYCSDAGMPGVNDPGFELARLAREAGARVTVLPGPSAVTLAVVASGLPSHAFSFWGYLPSRSEPRRAALRRLAAKEETVVVFETPHRIHETLLELEEVVPDREIALGRELTKLHETWYRGTPAQVQAALGSEGRGEMVLVMAGADAKRTVSEDLEAGEDLDGLPEWAQRYLEAAREGGMTLREAVKPLARHLGLPASDVYRMAIER</sequence>
<organism evidence="8 9">
    <name type="scientific">Mesoterricola silvestris</name>
    <dbReference type="NCBI Taxonomy" id="2927979"/>
    <lineage>
        <taxon>Bacteria</taxon>
        <taxon>Pseudomonadati</taxon>
        <taxon>Acidobacteriota</taxon>
        <taxon>Holophagae</taxon>
        <taxon>Holophagales</taxon>
        <taxon>Holophagaceae</taxon>
        <taxon>Mesoterricola</taxon>
    </lineage>
</organism>
<dbReference type="AlphaFoldDB" id="A0AA48K8I5"/>
<dbReference type="HAMAP" id="MF_01877">
    <property type="entry name" value="16SrRNA_methyltr_I"/>
    <property type="match status" value="1"/>
</dbReference>
<evidence type="ECO:0000256" key="4">
    <source>
        <dbReference type="ARBA" id="ARBA00022679"/>
    </source>
</evidence>
<keyword evidence="2 6" id="KW-0698">rRNA processing</keyword>
<evidence type="ECO:0000259" key="7">
    <source>
        <dbReference type="Pfam" id="PF00590"/>
    </source>
</evidence>
<keyword evidence="9" id="KW-1185">Reference proteome</keyword>
<comment type="catalytic activity">
    <reaction evidence="6">
        <text>cytidine(1402) in 16S rRNA + S-adenosyl-L-methionine = 2'-O-methylcytidine(1402) in 16S rRNA + S-adenosyl-L-homocysteine + H(+)</text>
        <dbReference type="Rhea" id="RHEA:42924"/>
        <dbReference type="Rhea" id="RHEA-COMP:10285"/>
        <dbReference type="Rhea" id="RHEA-COMP:10286"/>
        <dbReference type="ChEBI" id="CHEBI:15378"/>
        <dbReference type="ChEBI" id="CHEBI:57856"/>
        <dbReference type="ChEBI" id="CHEBI:59789"/>
        <dbReference type="ChEBI" id="CHEBI:74495"/>
        <dbReference type="ChEBI" id="CHEBI:82748"/>
        <dbReference type="EC" id="2.1.1.198"/>
    </reaction>
</comment>
<evidence type="ECO:0000313" key="8">
    <source>
        <dbReference type="EMBL" id="BDU71362.1"/>
    </source>
</evidence>
<dbReference type="InterPro" id="IPR018063">
    <property type="entry name" value="SAM_MeTrfase_RsmI_CS"/>
</dbReference>
<keyword evidence="1 6" id="KW-0963">Cytoplasm</keyword>
<dbReference type="InterPro" id="IPR014776">
    <property type="entry name" value="4pyrrole_Mease_sub2"/>
</dbReference>
<dbReference type="KEGG" id="msil:METEAL_05360"/>
<dbReference type="InterPro" id="IPR035996">
    <property type="entry name" value="4pyrrol_Methylase_sf"/>
</dbReference>
<dbReference type="FunFam" id="3.30.950.10:FF:000002">
    <property type="entry name" value="Ribosomal RNA small subunit methyltransferase I"/>
    <property type="match status" value="1"/>
</dbReference>
<feature type="domain" description="Tetrapyrrole methylase" evidence="7">
    <location>
        <begin position="5"/>
        <end position="202"/>
    </location>
</feature>
<dbReference type="Pfam" id="PF00590">
    <property type="entry name" value="TP_methylase"/>
    <property type="match status" value="1"/>
</dbReference>
<evidence type="ECO:0000313" key="9">
    <source>
        <dbReference type="Proteomes" id="UP001238179"/>
    </source>
</evidence>
<evidence type="ECO:0000256" key="1">
    <source>
        <dbReference type="ARBA" id="ARBA00022490"/>
    </source>
</evidence>
<keyword evidence="5 6" id="KW-0949">S-adenosyl-L-methionine</keyword>
<evidence type="ECO:0000256" key="6">
    <source>
        <dbReference type="HAMAP-Rule" id="MF_01877"/>
    </source>
</evidence>
<dbReference type="InterPro" id="IPR000878">
    <property type="entry name" value="4pyrrol_Mease"/>
</dbReference>
<gene>
    <name evidence="6 8" type="primary">rsmI</name>
    <name evidence="8" type="ORF">METEAL_05360</name>
</gene>
<dbReference type="Proteomes" id="UP001238179">
    <property type="component" value="Chromosome"/>
</dbReference>
<dbReference type="EMBL" id="AP027080">
    <property type="protein sequence ID" value="BDU71362.1"/>
    <property type="molecule type" value="Genomic_DNA"/>
</dbReference>
<dbReference type="EC" id="2.1.1.198" evidence="6"/>
<keyword evidence="3 6" id="KW-0489">Methyltransferase</keyword>
<comment type="subcellular location">
    <subcellularLocation>
        <location evidence="6">Cytoplasm</location>
    </subcellularLocation>
</comment>
<dbReference type="CDD" id="cd11648">
    <property type="entry name" value="RsmI"/>
    <property type="match status" value="1"/>
</dbReference>
<evidence type="ECO:0000256" key="5">
    <source>
        <dbReference type="ARBA" id="ARBA00022691"/>
    </source>
</evidence>
<dbReference type="GO" id="GO:0070677">
    <property type="term" value="F:rRNA (cytosine-2'-O-)-methyltransferase activity"/>
    <property type="evidence" value="ECO:0007669"/>
    <property type="project" value="UniProtKB-UniRule"/>
</dbReference>
<keyword evidence="4 6" id="KW-0808">Transferase</keyword>
<dbReference type="PIRSF" id="PIRSF005917">
    <property type="entry name" value="MTase_YraL"/>
    <property type="match status" value="1"/>
</dbReference>
<protein>
    <recommendedName>
        <fullName evidence="6">Ribosomal RNA small subunit methyltransferase I</fullName>
        <ecNumber evidence="6">2.1.1.198</ecNumber>
    </recommendedName>
    <alternativeName>
        <fullName evidence="6">16S rRNA 2'-O-ribose C1402 methyltransferase</fullName>
    </alternativeName>
    <alternativeName>
        <fullName evidence="6">rRNA (cytidine-2'-O-)-methyltransferase RsmI</fullName>
    </alternativeName>
</protein>
<dbReference type="PANTHER" id="PTHR46111:SF1">
    <property type="entry name" value="RIBOSOMAL RNA SMALL SUBUNIT METHYLTRANSFERASE I"/>
    <property type="match status" value="1"/>
</dbReference>